<evidence type="ECO:0000313" key="4">
    <source>
        <dbReference type="Proteomes" id="UP000704712"/>
    </source>
</evidence>
<name>A0A8S9US61_PHYIN</name>
<dbReference type="InterPro" id="IPR000595">
    <property type="entry name" value="cNMP-bd_dom"/>
</dbReference>
<organism evidence="3 4">
    <name type="scientific">Phytophthora infestans</name>
    <name type="common">Potato late blight agent</name>
    <name type="synonym">Botrytis infestans</name>
    <dbReference type="NCBI Taxonomy" id="4787"/>
    <lineage>
        <taxon>Eukaryota</taxon>
        <taxon>Sar</taxon>
        <taxon>Stramenopiles</taxon>
        <taxon>Oomycota</taxon>
        <taxon>Peronosporomycetes</taxon>
        <taxon>Peronosporales</taxon>
        <taxon>Peronosporaceae</taxon>
        <taxon>Phytophthora</taxon>
    </lineage>
</organism>
<evidence type="ECO:0000256" key="1">
    <source>
        <dbReference type="SAM" id="MobiDB-lite"/>
    </source>
</evidence>
<dbReference type="AlphaFoldDB" id="A0A8S9US61"/>
<reference evidence="3" key="1">
    <citation type="submission" date="2020-03" db="EMBL/GenBank/DDBJ databases">
        <title>Hybrid Assembly of Korean Phytophthora infestans isolates.</title>
        <authorList>
            <person name="Prokchorchik M."/>
            <person name="Lee Y."/>
            <person name="Seo J."/>
            <person name="Cho J.-H."/>
            <person name="Park Y.-E."/>
            <person name="Jang D.-C."/>
            <person name="Im J.-S."/>
            <person name="Choi J.-G."/>
            <person name="Park H.-J."/>
            <person name="Lee G.-B."/>
            <person name="Lee Y.-G."/>
            <person name="Hong S.-Y."/>
            <person name="Cho K."/>
            <person name="Sohn K.H."/>
        </authorList>
    </citation>
    <scope>NUCLEOTIDE SEQUENCE</scope>
    <source>
        <strain evidence="3">KR_2_A2</strain>
    </source>
</reference>
<evidence type="ECO:0000259" key="2">
    <source>
        <dbReference type="PROSITE" id="PS50042"/>
    </source>
</evidence>
<evidence type="ECO:0000313" key="3">
    <source>
        <dbReference type="EMBL" id="KAF4143795.1"/>
    </source>
</evidence>
<accession>A0A8S9US61</accession>
<feature type="compositionally biased region" description="Basic and acidic residues" evidence="1">
    <location>
        <begin position="385"/>
        <end position="417"/>
    </location>
</feature>
<gene>
    <name evidence="3" type="ORF">GN958_ATG07004</name>
</gene>
<dbReference type="PROSITE" id="PS50042">
    <property type="entry name" value="CNMP_BINDING_3"/>
    <property type="match status" value="1"/>
</dbReference>
<feature type="region of interest" description="Disordered" evidence="1">
    <location>
        <begin position="374"/>
        <end position="422"/>
    </location>
</feature>
<feature type="domain" description="Cyclic nucleotide-binding" evidence="2">
    <location>
        <begin position="309"/>
        <end position="375"/>
    </location>
</feature>
<feature type="region of interest" description="Disordered" evidence="1">
    <location>
        <begin position="115"/>
        <end position="151"/>
    </location>
</feature>
<protein>
    <recommendedName>
        <fullName evidence="2">Cyclic nucleotide-binding domain-containing protein</fullName>
    </recommendedName>
</protein>
<feature type="region of interest" description="Disordered" evidence="1">
    <location>
        <begin position="432"/>
        <end position="451"/>
    </location>
</feature>
<dbReference type="EMBL" id="JAACNO010000949">
    <property type="protein sequence ID" value="KAF4143795.1"/>
    <property type="molecule type" value="Genomic_DNA"/>
</dbReference>
<proteinExistence type="predicted"/>
<dbReference type="Proteomes" id="UP000704712">
    <property type="component" value="Unassembled WGS sequence"/>
</dbReference>
<comment type="caution">
    <text evidence="3">The sequence shown here is derived from an EMBL/GenBank/DDBJ whole genome shotgun (WGS) entry which is preliminary data.</text>
</comment>
<sequence length="451" mass="48899">MPFSSCRTEIGLCHRACHADFVEQQLLPYAASQHTNDSLSKLVAEGRCIAVGSKHHFVISSGALRPARTRMEELAALAAAGSNAVAGDVDTGDALVAGRAPVTIADEGAGSVSGVGAGKGGRGGATESTGSTVASNWTVTKPGAVPAPTSDDYNTWSVEQLRKECTSRNLRLSRQTSAEERIKRLVAFDELHRSMVASALESGGGTGNSKAYPSKNSCVRFLTILFSDKYATRFAETGNKPTRQQLDAGDTHANSTFWRDVALDFNGNHMDFNTLLSDDVRFEWFDCSVIVVQEVGTLYDMWKSVNQSYVKAMARFTKSGEHGDDFYSFCAGALDVFYLRECLQLKHNLTQFVEGGMFDEDQFDSLKRRSSAVAAVDTTSTPSKKNSERDCRVHESYDGKAMRKGDVGRGQDHEDAPAHSACGDAYRRAERCRKADGAPRGQSAVLPREAE</sequence>
<feature type="compositionally biased region" description="Gly residues" evidence="1">
    <location>
        <begin position="115"/>
        <end position="124"/>
    </location>
</feature>